<dbReference type="PROSITE" id="PS00356">
    <property type="entry name" value="HTH_LACI_1"/>
    <property type="match status" value="1"/>
</dbReference>
<dbReference type="AlphaFoldDB" id="A0AA37XBK9"/>
<dbReference type="CDD" id="cd06267">
    <property type="entry name" value="PBP1_LacI_sugar_binding-like"/>
    <property type="match status" value="1"/>
</dbReference>
<gene>
    <name evidence="5" type="ORF">GCM10025874_20390</name>
</gene>
<dbReference type="PANTHER" id="PTHR30146:SF109">
    <property type="entry name" value="HTH-TYPE TRANSCRIPTIONAL REGULATOR GALS"/>
    <property type="match status" value="1"/>
</dbReference>
<accession>A0AA37XBK9</accession>
<dbReference type="PRINTS" id="PR00036">
    <property type="entry name" value="HTHLACI"/>
</dbReference>
<evidence type="ECO:0000256" key="3">
    <source>
        <dbReference type="ARBA" id="ARBA00023163"/>
    </source>
</evidence>
<evidence type="ECO:0000313" key="5">
    <source>
        <dbReference type="EMBL" id="GMA28786.1"/>
    </source>
</evidence>
<keyword evidence="3" id="KW-0804">Transcription</keyword>
<dbReference type="Pfam" id="PF00356">
    <property type="entry name" value="LacI"/>
    <property type="match status" value="1"/>
</dbReference>
<evidence type="ECO:0000259" key="4">
    <source>
        <dbReference type="PROSITE" id="PS50932"/>
    </source>
</evidence>
<dbReference type="SMART" id="SM00354">
    <property type="entry name" value="HTH_LACI"/>
    <property type="match status" value="1"/>
</dbReference>
<dbReference type="InterPro" id="IPR000843">
    <property type="entry name" value="HTH_LacI"/>
</dbReference>
<dbReference type="Proteomes" id="UP001157160">
    <property type="component" value="Unassembled WGS sequence"/>
</dbReference>
<protein>
    <submittedName>
        <fullName evidence="5">LacI family transcriptional regulator</fullName>
    </submittedName>
</protein>
<sequence length="334" mass="35970">MRATVKDVAQRAGVSPKTVSNVINGTVFVREETRERVLAALSELDYVPNLSARGLRNGRSGVIALALPDLTTAYSAETAAAFVELAHERGWGVQIEQTGAEPQREAELVSRARAQLVDGLVLNPVRLAESAIVTGVQLPPVVLIGEVQQDLVDSVSVDSAGAAREMTEALIARGHRRILALGSAGRDFDIASARLRTEGYRQALAEAGLPNDPALEAEVVHWTPANAAQVLREHVQRHGLPDAVFAFTDSMALGVLHELWRMGVRVPDVVVVAGFDDVVEGRFGVPPLSTVAFDKRAFAAAALELLERRILDRDAPRAARFVPHHLEFRASTGD</sequence>
<dbReference type="SUPFAM" id="SSF47413">
    <property type="entry name" value="lambda repressor-like DNA-binding domains"/>
    <property type="match status" value="1"/>
</dbReference>
<proteinExistence type="predicted"/>
<feature type="domain" description="HTH lacI-type" evidence="4">
    <location>
        <begin position="3"/>
        <end position="57"/>
    </location>
</feature>
<dbReference type="GO" id="GO:0003700">
    <property type="term" value="F:DNA-binding transcription factor activity"/>
    <property type="evidence" value="ECO:0007669"/>
    <property type="project" value="TreeGrafter"/>
</dbReference>
<organism evidence="5 6">
    <name type="scientific">Arenivirga flava</name>
    <dbReference type="NCBI Taxonomy" id="1930060"/>
    <lineage>
        <taxon>Bacteria</taxon>
        <taxon>Bacillati</taxon>
        <taxon>Actinomycetota</taxon>
        <taxon>Actinomycetes</taxon>
        <taxon>Micrococcales</taxon>
        <taxon>Microbacteriaceae</taxon>
        <taxon>Arenivirga</taxon>
    </lineage>
</organism>
<keyword evidence="6" id="KW-1185">Reference proteome</keyword>
<dbReference type="GO" id="GO:0000976">
    <property type="term" value="F:transcription cis-regulatory region binding"/>
    <property type="evidence" value="ECO:0007669"/>
    <property type="project" value="TreeGrafter"/>
</dbReference>
<keyword evidence="1" id="KW-0805">Transcription regulation</keyword>
<dbReference type="PANTHER" id="PTHR30146">
    <property type="entry name" value="LACI-RELATED TRANSCRIPTIONAL REPRESSOR"/>
    <property type="match status" value="1"/>
</dbReference>
<dbReference type="Gene3D" id="3.40.50.2300">
    <property type="match status" value="2"/>
</dbReference>
<dbReference type="EMBL" id="BSUL01000001">
    <property type="protein sequence ID" value="GMA28786.1"/>
    <property type="molecule type" value="Genomic_DNA"/>
</dbReference>
<keyword evidence="2" id="KW-0238">DNA-binding</keyword>
<dbReference type="InterPro" id="IPR010982">
    <property type="entry name" value="Lambda_DNA-bd_dom_sf"/>
</dbReference>
<reference evidence="5 6" key="1">
    <citation type="journal article" date="2014" name="Int. J. Syst. Evol. Microbiol.">
        <title>Complete genome sequence of Corynebacterium casei LMG S-19264T (=DSM 44701T), isolated from a smear-ripened cheese.</title>
        <authorList>
            <consortium name="US DOE Joint Genome Institute (JGI-PGF)"/>
            <person name="Walter F."/>
            <person name="Albersmeier A."/>
            <person name="Kalinowski J."/>
            <person name="Ruckert C."/>
        </authorList>
    </citation>
    <scope>NUCLEOTIDE SEQUENCE [LARGE SCALE GENOMIC DNA]</scope>
    <source>
        <strain evidence="5 6">NBRC 112289</strain>
    </source>
</reference>
<dbReference type="PROSITE" id="PS50932">
    <property type="entry name" value="HTH_LACI_2"/>
    <property type="match status" value="1"/>
</dbReference>
<dbReference type="RefSeq" id="WP_284232297.1">
    <property type="nucleotide sequence ID" value="NZ_BSUL01000001.1"/>
</dbReference>
<dbReference type="Gene3D" id="1.10.260.40">
    <property type="entry name" value="lambda repressor-like DNA-binding domains"/>
    <property type="match status" value="1"/>
</dbReference>
<evidence type="ECO:0000256" key="2">
    <source>
        <dbReference type="ARBA" id="ARBA00023125"/>
    </source>
</evidence>
<name>A0AA37XBK9_9MICO</name>
<dbReference type="SUPFAM" id="SSF53822">
    <property type="entry name" value="Periplasmic binding protein-like I"/>
    <property type="match status" value="1"/>
</dbReference>
<evidence type="ECO:0000256" key="1">
    <source>
        <dbReference type="ARBA" id="ARBA00023015"/>
    </source>
</evidence>
<comment type="caution">
    <text evidence="5">The sequence shown here is derived from an EMBL/GenBank/DDBJ whole genome shotgun (WGS) entry which is preliminary data.</text>
</comment>
<dbReference type="InterPro" id="IPR046335">
    <property type="entry name" value="LacI/GalR-like_sensor"/>
</dbReference>
<evidence type="ECO:0000313" key="6">
    <source>
        <dbReference type="Proteomes" id="UP001157160"/>
    </source>
</evidence>
<dbReference type="InterPro" id="IPR028082">
    <property type="entry name" value="Peripla_BP_I"/>
</dbReference>
<dbReference type="Pfam" id="PF13377">
    <property type="entry name" value="Peripla_BP_3"/>
    <property type="match status" value="1"/>
</dbReference>
<dbReference type="CDD" id="cd01392">
    <property type="entry name" value="HTH_LacI"/>
    <property type="match status" value="1"/>
</dbReference>